<name>A0A413R6A1_9FIRM</name>
<keyword evidence="3" id="KW-0406">Ion transport</keyword>
<reference evidence="6 7" key="1">
    <citation type="submission" date="2018-08" db="EMBL/GenBank/DDBJ databases">
        <title>A genome reference for cultivated species of the human gut microbiota.</title>
        <authorList>
            <person name="Zou Y."/>
            <person name="Xue W."/>
            <person name="Luo G."/>
        </authorList>
    </citation>
    <scope>NUCLEOTIDE SEQUENCE [LARGE SCALE GENOMIC DNA]</scope>
    <source>
        <strain evidence="5 7">AM42-30</strain>
        <strain evidence="4 6">AM44-11BH</strain>
    </source>
</reference>
<accession>A0A413R6A1</accession>
<evidence type="ECO:0000256" key="2">
    <source>
        <dbReference type="ARBA" id="ARBA00022448"/>
    </source>
</evidence>
<dbReference type="InterPro" id="IPR008218">
    <property type="entry name" value="ATPase_V1-cplx_f_g_su"/>
</dbReference>
<keyword evidence="2" id="KW-0813">Transport</keyword>
<dbReference type="Pfam" id="PF01990">
    <property type="entry name" value="ATP-synt_F"/>
    <property type="match status" value="1"/>
</dbReference>
<dbReference type="EMBL" id="QSFV01000059">
    <property type="protein sequence ID" value="RHA75598.1"/>
    <property type="molecule type" value="Genomic_DNA"/>
</dbReference>
<evidence type="ECO:0000313" key="5">
    <source>
        <dbReference type="EMBL" id="RHA75598.1"/>
    </source>
</evidence>
<evidence type="ECO:0000256" key="1">
    <source>
        <dbReference type="ARBA" id="ARBA00010148"/>
    </source>
</evidence>
<evidence type="ECO:0000256" key="3">
    <source>
        <dbReference type="ARBA" id="ARBA00023065"/>
    </source>
</evidence>
<dbReference type="SUPFAM" id="SSF159468">
    <property type="entry name" value="AtpF-like"/>
    <property type="match status" value="1"/>
</dbReference>
<dbReference type="InterPro" id="IPR036906">
    <property type="entry name" value="ATPase_V1_fsu_sf"/>
</dbReference>
<dbReference type="Proteomes" id="UP000285740">
    <property type="component" value="Unassembled WGS sequence"/>
</dbReference>
<dbReference type="Proteomes" id="UP000284779">
    <property type="component" value="Unassembled WGS sequence"/>
</dbReference>
<sequence>MKMYLISDNIDTLTGMRLAGVEGEVVHGRREAKQAVEKILEDKDLGILLLTEKLSFEIPELVDDIKLNRKQPLLVEIPDRHGSGRQPNFITNYINEAIGIKI</sequence>
<evidence type="ECO:0000313" key="4">
    <source>
        <dbReference type="EMBL" id="RHA17401.1"/>
    </source>
</evidence>
<dbReference type="AlphaFoldDB" id="A0A413R6A1"/>
<organism evidence="4 6">
    <name type="scientific">Eubacterium ventriosum</name>
    <dbReference type="NCBI Taxonomy" id="39496"/>
    <lineage>
        <taxon>Bacteria</taxon>
        <taxon>Bacillati</taxon>
        <taxon>Bacillota</taxon>
        <taxon>Clostridia</taxon>
        <taxon>Eubacteriales</taxon>
        <taxon>Eubacteriaceae</taxon>
        <taxon>Eubacterium</taxon>
    </lineage>
</organism>
<comment type="similarity">
    <text evidence="1">Belongs to the V-ATPase F subunit family.</text>
</comment>
<dbReference type="Gene3D" id="3.40.50.10580">
    <property type="entry name" value="ATPase, V1 complex, subunit F"/>
    <property type="match status" value="1"/>
</dbReference>
<dbReference type="GO" id="GO:0046961">
    <property type="term" value="F:proton-transporting ATPase activity, rotational mechanism"/>
    <property type="evidence" value="ECO:0007669"/>
    <property type="project" value="InterPro"/>
</dbReference>
<keyword evidence="6" id="KW-1185">Reference proteome</keyword>
<proteinExistence type="inferred from homology"/>
<dbReference type="EMBL" id="QSFD01000009">
    <property type="protein sequence ID" value="RHA17401.1"/>
    <property type="molecule type" value="Genomic_DNA"/>
</dbReference>
<comment type="caution">
    <text evidence="4">The sequence shown here is derived from an EMBL/GenBank/DDBJ whole genome shotgun (WGS) entry which is preliminary data.</text>
</comment>
<evidence type="ECO:0000313" key="6">
    <source>
        <dbReference type="Proteomes" id="UP000284779"/>
    </source>
</evidence>
<evidence type="ECO:0000313" key="7">
    <source>
        <dbReference type="Proteomes" id="UP000285740"/>
    </source>
</evidence>
<protein>
    <submittedName>
        <fullName evidence="4">V-type ATP synthase subunit F</fullName>
    </submittedName>
</protein>
<dbReference type="RefSeq" id="WP_005361503.1">
    <property type="nucleotide sequence ID" value="NZ_CATWJF010000010.1"/>
</dbReference>
<gene>
    <name evidence="5" type="ORF">DW918_11195</name>
    <name evidence="4" type="ORF">DW944_09435</name>
</gene>